<dbReference type="Proteomes" id="UP000284824">
    <property type="component" value="Unassembled WGS sequence"/>
</dbReference>
<reference evidence="2 3" key="1">
    <citation type="submission" date="2019-01" db="EMBL/GenBank/DDBJ databases">
        <title>Sequencing the genomes of 1000 actinobacteria strains.</title>
        <authorList>
            <person name="Klenk H.-P."/>
        </authorList>
    </citation>
    <scope>NUCLEOTIDE SEQUENCE [LARGE SCALE GENOMIC DNA]</scope>
    <source>
        <strain evidence="2 3">DSM 43925</strain>
    </source>
</reference>
<dbReference type="InterPro" id="IPR003776">
    <property type="entry name" value="YcaO-like_dom"/>
</dbReference>
<keyword evidence="2" id="KW-0808">Transferase</keyword>
<keyword evidence="2" id="KW-0689">Ribosomal protein</keyword>
<comment type="caution">
    <text evidence="2">The sequence shown here is derived from an EMBL/GenBank/DDBJ whole genome shotgun (WGS) entry which is preliminary data.</text>
</comment>
<dbReference type="GO" id="GO:0016740">
    <property type="term" value="F:transferase activity"/>
    <property type="evidence" value="ECO:0007669"/>
    <property type="project" value="UniProtKB-KW"/>
</dbReference>
<dbReference type="PROSITE" id="PS51664">
    <property type="entry name" value="YCAO"/>
    <property type="match status" value="1"/>
</dbReference>
<sequence>MTTASMTAGSRTAASRDSRDYWITSPSLDGQVTTTALRTRSLRETEAIARECLDRCGITRIADVTDLDTVGIPVYHSMRPAAAPGLNTVTSGKGSTREVARVSAIMEAIERTWCELYEDAVVNASYRELLESGTPVLDPRRLILRRDHTWAEDAPMGWWPAHELASDTKTLVPALSVFTPYPREHGMFSSNTIGLAVGNTAQEAFLHGLLEVIEHDCTAFGESLRQGYRIRPESLPDEPARLFAMLERAGIEVQMYLYLTEIGVPTIQVTTEDVHDQDGMLFNGGVGCHLDPEIASVRALTEAAQSRVNIIAGAREDFDRQAYRRHTSYDGLKEMYHAWAVGREEINFADIPSRTTGTVSGDLDLALAGLLNVGIGTILVTELAPGGFPFSVTKVIVPGLEVYHEDQKRLGPRLSARIRELAAAGSLGDNR</sequence>
<dbReference type="RefSeq" id="WP_127931010.1">
    <property type="nucleotide sequence ID" value="NZ_SAUN01000001.1"/>
</dbReference>
<dbReference type="AlphaFoldDB" id="A0A438LY36"/>
<evidence type="ECO:0000313" key="2">
    <source>
        <dbReference type="EMBL" id="RVX38371.1"/>
    </source>
</evidence>
<keyword evidence="3" id="KW-1185">Reference proteome</keyword>
<evidence type="ECO:0000259" key="1">
    <source>
        <dbReference type="PROSITE" id="PS51664"/>
    </source>
</evidence>
<dbReference type="Pfam" id="PF02624">
    <property type="entry name" value="YcaO"/>
    <property type="match status" value="1"/>
</dbReference>
<gene>
    <name evidence="2" type="ORF">EDD27_0671</name>
</gene>
<protein>
    <submittedName>
        <fullName evidence="2">Ribosomal protein S12 methylthiotransferase accessory factor</fullName>
    </submittedName>
</protein>
<feature type="domain" description="YcaO" evidence="1">
    <location>
        <begin position="92"/>
        <end position="431"/>
    </location>
</feature>
<dbReference type="Gene3D" id="3.30.1330.230">
    <property type="match status" value="1"/>
</dbReference>
<dbReference type="Gene3D" id="3.30.160.660">
    <property type="match status" value="1"/>
</dbReference>
<organism evidence="2 3">
    <name type="scientific">Nonomuraea polychroma</name>
    <dbReference type="NCBI Taxonomy" id="46176"/>
    <lineage>
        <taxon>Bacteria</taxon>
        <taxon>Bacillati</taxon>
        <taxon>Actinomycetota</taxon>
        <taxon>Actinomycetes</taxon>
        <taxon>Streptosporangiales</taxon>
        <taxon>Streptosporangiaceae</taxon>
        <taxon>Nonomuraea</taxon>
    </lineage>
</organism>
<dbReference type="Gene3D" id="3.30.40.250">
    <property type="match status" value="1"/>
</dbReference>
<keyword evidence="2" id="KW-0687">Ribonucleoprotein</keyword>
<dbReference type="GO" id="GO:0005840">
    <property type="term" value="C:ribosome"/>
    <property type="evidence" value="ECO:0007669"/>
    <property type="project" value="UniProtKB-KW"/>
</dbReference>
<dbReference type="NCBIfam" id="TIGR00702">
    <property type="entry name" value="YcaO-type kinase domain"/>
    <property type="match status" value="1"/>
</dbReference>
<name>A0A438LY36_9ACTN</name>
<dbReference type="PANTHER" id="PTHR37809">
    <property type="entry name" value="RIBOSOMAL PROTEIN S12 METHYLTHIOTRANSFERASE ACCESSORY FACTOR YCAO"/>
    <property type="match status" value="1"/>
</dbReference>
<dbReference type="EMBL" id="SAUN01000001">
    <property type="protein sequence ID" value="RVX38371.1"/>
    <property type="molecule type" value="Genomic_DNA"/>
</dbReference>
<evidence type="ECO:0000313" key="3">
    <source>
        <dbReference type="Proteomes" id="UP000284824"/>
    </source>
</evidence>
<accession>A0A438LY36</accession>
<dbReference type="PANTHER" id="PTHR37809:SF1">
    <property type="entry name" value="RIBOSOMAL PROTEIN S12 METHYLTHIOTRANSFERASE ACCESSORY FACTOR YCAO"/>
    <property type="match status" value="1"/>
</dbReference>
<proteinExistence type="predicted"/>
<dbReference type="OrthoDB" id="109999at2"/>